<evidence type="ECO:0000313" key="2">
    <source>
        <dbReference type="EMBL" id="CAF1510720.1"/>
    </source>
</evidence>
<feature type="transmembrane region" description="Helical" evidence="1">
    <location>
        <begin position="852"/>
        <end position="870"/>
    </location>
</feature>
<dbReference type="Proteomes" id="UP000663852">
    <property type="component" value="Unassembled WGS sequence"/>
</dbReference>
<feature type="transmembrane region" description="Helical" evidence="1">
    <location>
        <begin position="42"/>
        <end position="62"/>
    </location>
</feature>
<dbReference type="EMBL" id="CAJNOR010006200">
    <property type="protein sequence ID" value="CAF1588775.1"/>
    <property type="molecule type" value="Genomic_DNA"/>
</dbReference>
<keyword evidence="1" id="KW-1133">Transmembrane helix</keyword>
<evidence type="ECO:0000256" key="1">
    <source>
        <dbReference type="SAM" id="Phobius"/>
    </source>
</evidence>
<evidence type="ECO:0000313" key="4">
    <source>
        <dbReference type="Proteomes" id="UP000663828"/>
    </source>
</evidence>
<evidence type="ECO:0000313" key="5">
    <source>
        <dbReference type="Proteomes" id="UP000663852"/>
    </source>
</evidence>
<dbReference type="AlphaFoldDB" id="A0A815TUD2"/>
<feature type="transmembrane region" description="Helical" evidence="1">
    <location>
        <begin position="382"/>
        <end position="411"/>
    </location>
</feature>
<dbReference type="Proteomes" id="UP000663828">
    <property type="component" value="Unassembled WGS sequence"/>
</dbReference>
<feature type="transmembrane region" description="Helical" evidence="1">
    <location>
        <begin position="464"/>
        <end position="482"/>
    </location>
</feature>
<keyword evidence="4" id="KW-1185">Reference proteome</keyword>
<comment type="caution">
    <text evidence="2">The sequence shown here is derived from an EMBL/GenBank/DDBJ whole genome shotgun (WGS) entry which is preliminary data.</text>
</comment>
<sequence>MSSIKSYLLNLNLLSLSNNNHAQKAGQQQQQHTRLNIICTRVYILFIVMVLFCTGLFLFLVGQTQLILIRNPTTEQFEELPPNTKCSCSQISIPYGKFTSLQATFHQVCSSDFVTDRWIKAINFGENTTYFSTYDFRTYGSAQFQALAGFCRLSKSNSEQSISFFSLKSLLSPEVLPENVFQSQTQSSIDQFQSRAPNTFNSQLRLIHQMTMNNEITSGLSINFYYRFSVQFSVISYVIIQNGYYQIDGPVCFCAADICNASQSAIHNVFAESNQIDIGHVLWILPGISSGCLPTQTLLVSTLECFYNQTCLDRLMFYIPTNENFQAMNILKSTLYQPNSTVQSIVNNLMIEDWANNISYEEYYSECSPSLCTYFQISRRSFIFILTKLISLLASLVLILGIVFSLTIQLIQRFQDKTPRPKTSFCVHLRQWKVLIQQKLIELNMFRKYASTDRQTQYQRYATRFYFILIIISMAIIIHYNATKISIQSKTIHNPSQSQYIELQQEYSRTLSCSCSSILMLYSIFITLQPYYHQLCSSYLVSKEWIYYIRQINNTQGFNAFDFQATAPSQFLSLSMFCQQAKQTVDEASDIFLQTKFISSQVISPQSFELQINSSIEDWKSTTINTFIRTIQLVRVTTQGNQLSNNLNSVTYRDAIKNKIIRVPFAYSECNCALSASCRHSISLPSSNEPYLIPNLFAGCYLIEALFASTLECFYNISCISKINDFFSSSSETFNCSLLDANLNVPNETIETIVHRLMMDNWISNISFTSYYNQCAPSLCTYQYEDRSAFYAVISDIGLIYGGLSLGLKLIILIGLYFIDLIIQNDFFHSSLLQTMKHIFICRTEHQMIDRLHLVLVATTLSILYTYSAFTSQITTVQIQKPSLSIYENLIQQSFDSLECPCSQISIKYKTFLNITPSFHPICSSNLIAKLTSSELFYNYTYTRIVPSSDFLYSASAQFQLLASFCDLSRETVLNFLVELGTSDLISTQLSLSTAFNDQIQRTVNDFQLTMPELFVNTLSLIREITGANMLTNTLSTNWIFDTSSGIINGWTMHQIPLNYDGCSCAVSSKCVSPSGEGMFAGCYPLESILQSTLACFYNQNCLDQLFDGTVIRNISALTSSRFSSNATFESIVNELMIEKLTSNMSYELYFDACAPLSCVYSYVNNNHAIEATTTLIGLYGGLVIICRLIAILIVKYILHRRHKVTTGAYGQ</sequence>
<dbReference type="EMBL" id="CAJNOJ010000692">
    <property type="protein sequence ID" value="CAF1510720.1"/>
    <property type="molecule type" value="Genomic_DNA"/>
</dbReference>
<dbReference type="OrthoDB" id="10024836at2759"/>
<reference evidence="2" key="1">
    <citation type="submission" date="2021-02" db="EMBL/GenBank/DDBJ databases">
        <authorList>
            <person name="Nowell W R."/>
        </authorList>
    </citation>
    <scope>NUCLEOTIDE SEQUENCE</scope>
</reference>
<evidence type="ECO:0000313" key="3">
    <source>
        <dbReference type="EMBL" id="CAF1588775.1"/>
    </source>
</evidence>
<accession>A0A815TUD2</accession>
<feature type="transmembrane region" description="Helical" evidence="1">
    <location>
        <begin position="1177"/>
        <end position="1199"/>
    </location>
</feature>
<name>A0A815TUD2_ADIRI</name>
<feature type="transmembrane region" description="Helical" evidence="1">
    <location>
        <begin position="798"/>
        <end position="819"/>
    </location>
</feature>
<evidence type="ECO:0008006" key="6">
    <source>
        <dbReference type="Google" id="ProtNLM"/>
    </source>
</evidence>
<keyword evidence="1" id="KW-0812">Transmembrane</keyword>
<proteinExistence type="predicted"/>
<keyword evidence="1" id="KW-0472">Membrane</keyword>
<protein>
    <recommendedName>
        <fullName evidence="6">Transmembrane protein</fullName>
    </recommendedName>
</protein>
<organism evidence="2 5">
    <name type="scientific">Adineta ricciae</name>
    <name type="common">Rotifer</name>
    <dbReference type="NCBI Taxonomy" id="249248"/>
    <lineage>
        <taxon>Eukaryota</taxon>
        <taxon>Metazoa</taxon>
        <taxon>Spiralia</taxon>
        <taxon>Gnathifera</taxon>
        <taxon>Rotifera</taxon>
        <taxon>Eurotatoria</taxon>
        <taxon>Bdelloidea</taxon>
        <taxon>Adinetida</taxon>
        <taxon>Adinetidae</taxon>
        <taxon>Adineta</taxon>
    </lineage>
</organism>
<gene>
    <name evidence="2" type="ORF">EDS130_LOCUS43229</name>
    <name evidence="3" type="ORF">XAT740_LOCUS46321</name>
</gene>